<evidence type="ECO:0000256" key="3">
    <source>
        <dbReference type="ARBA" id="ARBA00010617"/>
    </source>
</evidence>
<dbReference type="Proteomes" id="UP000717328">
    <property type="component" value="Unassembled WGS sequence"/>
</dbReference>
<evidence type="ECO:0008006" key="14">
    <source>
        <dbReference type="Google" id="ProtNLM"/>
    </source>
</evidence>
<proteinExistence type="inferred from homology"/>
<keyword evidence="4 9" id="KW-0349">Heme</keyword>
<dbReference type="SUPFAM" id="SSF48264">
    <property type="entry name" value="Cytochrome P450"/>
    <property type="match status" value="1"/>
</dbReference>
<evidence type="ECO:0000256" key="9">
    <source>
        <dbReference type="PIRSR" id="PIRSR602401-1"/>
    </source>
</evidence>
<feature type="region of interest" description="Disordered" evidence="11">
    <location>
        <begin position="312"/>
        <end position="333"/>
    </location>
</feature>
<keyword evidence="13" id="KW-1185">Reference proteome</keyword>
<reference evidence="12" key="2">
    <citation type="submission" date="2021-10" db="EMBL/GenBank/DDBJ databases">
        <title>Phylogenomics reveals ancestral predisposition of the termite-cultivated fungus Termitomyces towards a domesticated lifestyle.</title>
        <authorList>
            <person name="Auxier B."/>
            <person name="Grum-Grzhimaylo A."/>
            <person name="Cardenas M.E."/>
            <person name="Lodge J.D."/>
            <person name="Laessoe T."/>
            <person name="Pedersen O."/>
            <person name="Smith M.E."/>
            <person name="Kuyper T.W."/>
            <person name="Franco-Molano E.A."/>
            <person name="Baroni T.J."/>
            <person name="Aanen D.K."/>
        </authorList>
    </citation>
    <scope>NUCLEOTIDE SEQUENCE</scope>
    <source>
        <strain evidence="12">D49</strain>
    </source>
</reference>
<keyword evidence="5 9" id="KW-0479">Metal-binding</keyword>
<dbReference type="EMBL" id="JABCKI010005781">
    <property type="protein sequence ID" value="KAG5638109.1"/>
    <property type="molecule type" value="Genomic_DNA"/>
</dbReference>
<dbReference type="GO" id="GO:0020037">
    <property type="term" value="F:heme binding"/>
    <property type="evidence" value="ECO:0007669"/>
    <property type="project" value="InterPro"/>
</dbReference>
<dbReference type="InterPro" id="IPR001128">
    <property type="entry name" value="Cyt_P450"/>
</dbReference>
<reference evidence="12" key="1">
    <citation type="submission" date="2021-02" db="EMBL/GenBank/DDBJ databases">
        <authorList>
            <person name="Nieuwenhuis M."/>
            <person name="Van De Peppel L.J.J."/>
        </authorList>
    </citation>
    <scope>NUCLEOTIDE SEQUENCE</scope>
    <source>
        <strain evidence="12">D49</strain>
    </source>
</reference>
<name>A0A9P7FTL0_9AGAR</name>
<evidence type="ECO:0000256" key="11">
    <source>
        <dbReference type="SAM" id="MobiDB-lite"/>
    </source>
</evidence>
<evidence type="ECO:0000256" key="1">
    <source>
        <dbReference type="ARBA" id="ARBA00001971"/>
    </source>
</evidence>
<evidence type="ECO:0000313" key="12">
    <source>
        <dbReference type="EMBL" id="KAG5638109.1"/>
    </source>
</evidence>
<dbReference type="Gene3D" id="1.10.630.10">
    <property type="entry name" value="Cytochrome P450"/>
    <property type="match status" value="1"/>
</dbReference>
<dbReference type="InterPro" id="IPR017972">
    <property type="entry name" value="Cyt_P450_CS"/>
</dbReference>
<dbReference type="InterPro" id="IPR050364">
    <property type="entry name" value="Cytochrome_P450_fung"/>
</dbReference>
<dbReference type="PRINTS" id="PR00385">
    <property type="entry name" value="P450"/>
</dbReference>
<evidence type="ECO:0000256" key="2">
    <source>
        <dbReference type="ARBA" id="ARBA00005179"/>
    </source>
</evidence>
<dbReference type="Pfam" id="PF00067">
    <property type="entry name" value="p450"/>
    <property type="match status" value="2"/>
</dbReference>
<keyword evidence="6 10" id="KW-0560">Oxidoreductase</keyword>
<dbReference type="OrthoDB" id="2789670at2759"/>
<evidence type="ECO:0000256" key="10">
    <source>
        <dbReference type="RuleBase" id="RU000461"/>
    </source>
</evidence>
<dbReference type="GO" id="GO:0005506">
    <property type="term" value="F:iron ion binding"/>
    <property type="evidence" value="ECO:0007669"/>
    <property type="project" value="InterPro"/>
</dbReference>
<dbReference type="AlphaFoldDB" id="A0A9P7FTL0"/>
<protein>
    <recommendedName>
        <fullName evidence="14">Cytochrome P450</fullName>
    </recommendedName>
</protein>
<dbReference type="GO" id="GO:0016705">
    <property type="term" value="F:oxidoreductase activity, acting on paired donors, with incorporation or reduction of molecular oxygen"/>
    <property type="evidence" value="ECO:0007669"/>
    <property type="project" value="InterPro"/>
</dbReference>
<comment type="pathway">
    <text evidence="2">Secondary metabolite biosynthesis.</text>
</comment>
<sequence length="409" mass="46275">MNDYLDRSIIGLSLGFKEIVILNDARDAEELLVKRASNYSSRPPLIFAGKYQSNNKRLLLMRNDENLKKQRHAFLQMVQPRVLGGYESVQESEALILVENLLKEPTKPAFHISRFSSSIIFALTYGGRITDNDINDIITVLSNFIRNALPGAHLVDTFPLLDKLPDFLSPWRRQALDNGRDELKLFGRLTGDVKKKMDDLHVDIECFAARLWDQQNKLKLDFEDVARIAGTSFGAGTDTTAASIEWFLIAIVLYPHTLKAAQAEIDAALGGDDENMPSFSMVRQLPYCAALVKEIFRWAPPAPAAFPHYTEEDDEYKHRNEEEYPSPEEFNPERFLRNDDSIPTFESLNEGHYTFGFGRRKCPAGNLASKSVWIALVRILWAFNIEPTLDKYGHAILPDPGDCTSGMTT</sequence>
<comment type="caution">
    <text evidence="12">The sequence shown here is derived from an EMBL/GenBank/DDBJ whole genome shotgun (WGS) entry which is preliminary data.</text>
</comment>
<dbReference type="InterPro" id="IPR036396">
    <property type="entry name" value="Cyt_P450_sf"/>
</dbReference>
<evidence type="ECO:0000256" key="5">
    <source>
        <dbReference type="ARBA" id="ARBA00022723"/>
    </source>
</evidence>
<dbReference type="PRINTS" id="PR00463">
    <property type="entry name" value="EP450I"/>
</dbReference>
<comment type="similarity">
    <text evidence="3 10">Belongs to the cytochrome P450 family.</text>
</comment>
<evidence type="ECO:0000313" key="13">
    <source>
        <dbReference type="Proteomes" id="UP000717328"/>
    </source>
</evidence>
<comment type="cofactor">
    <cofactor evidence="1 9">
        <name>heme</name>
        <dbReference type="ChEBI" id="CHEBI:30413"/>
    </cofactor>
</comment>
<keyword evidence="7 9" id="KW-0408">Iron</keyword>
<evidence type="ECO:0000256" key="6">
    <source>
        <dbReference type="ARBA" id="ARBA00023002"/>
    </source>
</evidence>
<evidence type="ECO:0000256" key="8">
    <source>
        <dbReference type="ARBA" id="ARBA00023033"/>
    </source>
</evidence>
<evidence type="ECO:0000256" key="4">
    <source>
        <dbReference type="ARBA" id="ARBA00022617"/>
    </source>
</evidence>
<dbReference type="InterPro" id="IPR002401">
    <property type="entry name" value="Cyt_P450_E_grp-I"/>
</dbReference>
<feature type="binding site" description="axial binding residue" evidence="9">
    <location>
        <position position="362"/>
    </location>
    <ligand>
        <name>heme</name>
        <dbReference type="ChEBI" id="CHEBI:30413"/>
    </ligand>
    <ligandPart>
        <name>Fe</name>
        <dbReference type="ChEBI" id="CHEBI:18248"/>
    </ligandPart>
</feature>
<dbReference type="GO" id="GO:0004497">
    <property type="term" value="F:monooxygenase activity"/>
    <property type="evidence" value="ECO:0007669"/>
    <property type="project" value="UniProtKB-KW"/>
</dbReference>
<evidence type="ECO:0000256" key="7">
    <source>
        <dbReference type="ARBA" id="ARBA00023004"/>
    </source>
</evidence>
<keyword evidence="8 10" id="KW-0503">Monooxygenase</keyword>
<gene>
    <name evidence="12" type="ORF">H0H81_001787</name>
</gene>
<dbReference type="PANTHER" id="PTHR46300">
    <property type="entry name" value="P450, PUTATIVE (EUROFUNG)-RELATED-RELATED"/>
    <property type="match status" value="1"/>
</dbReference>
<organism evidence="12 13">
    <name type="scientific">Sphagnurus paluster</name>
    <dbReference type="NCBI Taxonomy" id="117069"/>
    <lineage>
        <taxon>Eukaryota</taxon>
        <taxon>Fungi</taxon>
        <taxon>Dikarya</taxon>
        <taxon>Basidiomycota</taxon>
        <taxon>Agaricomycotina</taxon>
        <taxon>Agaricomycetes</taxon>
        <taxon>Agaricomycetidae</taxon>
        <taxon>Agaricales</taxon>
        <taxon>Tricholomatineae</taxon>
        <taxon>Lyophyllaceae</taxon>
        <taxon>Sphagnurus</taxon>
    </lineage>
</organism>
<dbReference type="PROSITE" id="PS00086">
    <property type="entry name" value="CYTOCHROME_P450"/>
    <property type="match status" value="1"/>
</dbReference>
<accession>A0A9P7FTL0</accession>